<dbReference type="EMBL" id="CAKXYY010000004">
    <property type="protein sequence ID" value="CAH2351837.1"/>
    <property type="molecule type" value="Genomic_DNA"/>
</dbReference>
<accession>A0A9P0QN73</accession>
<dbReference type="OrthoDB" id="341898at2759"/>
<comment type="caution">
    <text evidence="3">The sequence shown here is derived from an EMBL/GenBank/DDBJ whole genome shotgun (WGS) entry which is preliminary data.</text>
</comment>
<evidence type="ECO:0000313" key="4">
    <source>
        <dbReference type="Proteomes" id="UP000837801"/>
    </source>
</evidence>
<dbReference type="GO" id="GO:0005737">
    <property type="term" value="C:cytoplasm"/>
    <property type="evidence" value="ECO:0007669"/>
    <property type="project" value="TreeGrafter"/>
</dbReference>
<dbReference type="GO" id="GO:0030289">
    <property type="term" value="C:protein phosphatase 4 complex"/>
    <property type="evidence" value="ECO:0007669"/>
    <property type="project" value="InterPro"/>
</dbReference>
<dbReference type="GO" id="GO:0005634">
    <property type="term" value="C:nucleus"/>
    <property type="evidence" value="ECO:0007669"/>
    <property type="project" value="TreeGrafter"/>
</dbReference>
<dbReference type="InterPro" id="IPR015267">
    <property type="entry name" value="PPP4R2"/>
</dbReference>
<name>A0A9P0QN73_9ASCO</name>
<keyword evidence="4" id="KW-1185">Reference proteome</keyword>
<feature type="compositionally biased region" description="Polar residues" evidence="2">
    <location>
        <begin position="172"/>
        <end position="195"/>
    </location>
</feature>
<gene>
    <name evidence="3" type="ORF">CLIB1423_04S07074</name>
</gene>
<sequence>MDAQLAISLNAITKTHQLNEDWAILLPQIITRIKQCAITDPHSKKQDPILFELIQQKRDSITRKLDRSFTSSPPFTLVRLAELLEDPEATGYPLTSIQHILKFFNALSRLVCVSSNIDEFPPTTFLAKQPQQTEPKIIKMLKSDTDVPSDKPLPSLPANIHVNMVEIPWLKNGQNSPTLSTTEEGTASADESSAPTAMEESPSAPELSSPKLTSISSPLSVRSPVRRRRTEEDEEATKRPRTNTSDDDKMDISSSALDDGDNMDISTENILEESDRSEVCTPG</sequence>
<dbReference type="GO" id="GO:0019888">
    <property type="term" value="F:protein phosphatase regulator activity"/>
    <property type="evidence" value="ECO:0007669"/>
    <property type="project" value="InterPro"/>
</dbReference>
<dbReference type="PANTHER" id="PTHR16487:SF0">
    <property type="entry name" value="PROTEIN PHOSPHATASE 4 REGULATORY SUBUNIT 2-RELATED"/>
    <property type="match status" value="1"/>
</dbReference>
<evidence type="ECO:0000256" key="1">
    <source>
        <dbReference type="ARBA" id="ARBA00009207"/>
    </source>
</evidence>
<evidence type="ECO:0000256" key="2">
    <source>
        <dbReference type="SAM" id="MobiDB-lite"/>
    </source>
</evidence>
<reference evidence="3" key="1">
    <citation type="submission" date="2022-03" db="EMBL/GenBank/DDBJ databases">
        <authorList>
            <person name="Legras J.-L."/>
            <person name="Devillers H."/>
            <person name="Grondin C."/>
        </authorList>
    </citation>
    <scope>NUCLEOTIDE SEQUENCE</scope>
    <source>
        <strain evidence="3">CLIB 1423</strain>
    </source>
</reference>
<comment type="similarity">
    <text evidence="1">Belongs to the PPP4R2 family.</text>
</comment>
<protein>
    <submittedName>
        <fullName evidence="3">Uncharacterized protein</fullName>
    </submittedName>
</protein>
<organism evidence="3 4">
    <name type="scientific">[Candida] railenensis</name>
    <dbReference type="NCBI Taxonomy" id="45579"/>
    <lineage>
        <taxon>Eukaryota</taxon>
        <taxon>Fungi</taxon>
        <taxon>Dikarya</taxon>
        <taxon>Ascomycota</taxon>
        <taxon>Saccharomycotina</taxon>
        <taxon>Pichiomycetes</taxon>
        <taxon>Debaryomycetaceae</taxon>
        <taxon>Kurtzmaniella</taxon>
    </lineage>
</organism>
<dbReference type="PANTHER" id="PTHR16487">
    <property type="entry name" value="PPP4R2-RELATED PROTEIN"/>
    <property type="match status" value="1"/>
</dbReference>
<dbReference type="AlphaFoldDB" id="A0A9P0QN73"/>
<feature type="compositionally biased region" description="Low complexity" evidence="2">
    <location>
        <begin position="199"/>
        <end position="223"/>
    </location>
</feature>
<evidence type="ECO:0000313" key="3">
    <source>
        <dbReference type="EMBL" id="CAH2351837.1"/>
    </source>
</evidence>
<feature type="region of interest" description="Disordered" evidence="2">
    <location>
        <begin position="171"/>
        <end position="283"/>
    </location>
</feature>
<feature type="compositionally biased region" description="Basic and acidic residues" evidence="2">
    <location>
        <begin position="273"/>
        <end position="283"/>
    </location>
</feature>
<dbReference type="Proteomes" id="UP000837801">
    <property type="component" value="Unassembled WGS sequence"/>
</dbReference>
<proteinExistence type="inferred from homology"/>
<dbReference type="Pfam" id="PF09184">
    <property type="entry name" value="PPP4R2"/>
    <property type="match status" value="1"/>
</dbReference>